<keyword evidence="3" id="KW-1185">Reference proteome</keyword>
<reference evidence="2 3" key="1">
    <citation type="journal article" date="2008" name="Nat. Biotechnol.">
        <title>Genome sequencing and analysis of the biomass-degrading fungus Trichoderma reesei (syn. Hypocrea jecorina).</title>
        <authorList>
            <person name="Martinez D."/>
            <person name="Berka R.M."/>
            <person name="Henrissat B."/>
            <person name="Saloheimo M."/>
            <person name="Arvas M."/>
            <person name="Baker S.E."/>
            <person name="Chapman J."/>
            <person name="Chertkov O."/>
            <person name="Coutinho P.M."/>
            <person name="Cullen D."/>
            <person name="Danchin E.G."/>
            <person name="Grigoriev I.V."/>
            <person name="Harris P."/>
            <person name="Jackson M."/>
            <person name="Kubicek C.P."/>
            <person name="Han C.S."/>
            <person name="Ho I."/>
            <person name="Larrondo L.F."/>
            <person name="de Leon A.L."/>
            <person name="Magnuson J.K."/>
            <person name="Merino S."/>
            <person name="Misra M."/>
            <person name="Nelson B."/>
            <person name="Putnam N."/>
            <person name="Robbertse B."/>
            <person name="Salamov A.A."/>
            <person name="Schmoll M."/>
            <person name="Terry A."/>
            <person name="Thayer N."/>
            <person name="Westerholm-Parvinen A."/>
            <person name="Schoch C.L."/>
            <person name="Yao J."/>
            <person name="Barabote R."/>
            <person name="Nelson M.A."/>
            <person name="Detter C."/>
            <person name="Bruce D."/>
            <person name="Kuske C.R."/>
            <person name="Xie G."/>
            <person name="Richardson P."/>
            <person name="Rokhsar D.S."/>
            <person name="Lucas S.M."/>
            <person name="Rubin E.M."/>
            <person name="Dunn-Coleman N."/>
            <person name="Ward M."/>
            <person name="Brettin T.S."/>
        </authorList>
    </citation>
    <scope>NUCLEOTIDE SEQUENCE [LARGE SCALE GENOMIC DNA]</scope>
    <source>
        <strain evidence="2 3">QM6a</strain>
    </source>
</reference>
<dbReference type="HOGENOM" id="CLU_023464_1_0_1"/>
<dbReference type="EMBL" id="GL985078">
    <property type="protein sequence ID" value="EGR45511.1"/>
    <property type="molecule type" value="Genomic_DNA"/>
</dbReference>
<organism evidence="3">
    <name type="scientific">Hypocrea jecorina (strain QM6a)</name>
    <name type="common">Trichoderma reesei</name>
    <dbReference type="NCBI Taxonomy" id="431241"/>
    <lineage>
        <taxon>Eukaryota</taxon>
        <taxon>Fungi</taxon>
        <taxon>Dikarya</taxon>
        <taxon>Ascomycota</taxon>
        <taxon>Pezizomycotina</taxon>
        <taxon>Sordariomycetes</taxon>
        <taxon>Hypocreomycetidae</taxon>
        <taxon>Hypocreales</taxon>
        <taxon>Hypocreaceae</taxon>
        <taxon>Trichoderma</taxon>
    </lineage>
</organism>
<dbReference type="Pfam" id="PF20183">
    <property type="entry name" value="DUF6546"/>
    <property type="match status" value="1"/>
</dbReference>
<evidence type="ECO:0000313" key="3">
    <source>
        <dbReference type="Proteomes" id="UP000008984"/>
    </source>
</evidence>
<proteinExistence type="predicted"/>
<accession>G0RT74</accession>
<dbReference type="Proteomes" id="UP000008984">
    <property type="component" value="Unassembled WGS sequence"/>
</dbReference>
<name>G0RT74_HYPJQ</name>
<dbReference type="eggNOG" id="ENOG502SM97">
    <property type="taxonomic scope" value="Eukaryota"/>
</dbReference>
<dbReference type="RefSeq" id="XP_006968447.1">
    <property type="nucleotide sequence ID" value="XM_006968385.1"/>
</dbReference>
<dbReference type="KEGG" id="tre:TRIREDRAFT_67958"/>
<protein>
    <submittedName>
        <fullName evidence="2">Predicted protein</fullName>
    </submittedName>
</protein>
<evidence type="ECO:0000259" key="1">
    <source>
        <dbReference type="Pfam" id="PF20183"/>
    </source>
</evidence>
<evidence type="ECO:0000313" key="2">
    <source>
        <dbReference type="EMBL" id="EGR45511.1"/>
    </source>
</evidence>
<dbReference type="VEuPathDB" id="FungiDB:TRIREDRAFT_67958"/>
<dbReference type="AlphaFoldDB" id="G0RT74"/>
<gene>
    <name evidence="2" type="ORF">TRIREDRAFT_67958</name>
</gene>
<dbReference type="OrthoDB" id="3728558at2759"/>
<feature type="domain" description="DUF6546" evidence="1">
    <location>
        <begin position="189"/>
        <end position="387"/>
    </location>
</feature>
<dbReference type="GeneID" id="18487652"/>
<dbReference type="InterPro" id="IPR046676">
    <property type="entry name" value="DUF6546"/>
</dbReference>
<sequence length="410" mass="47029">MWIGAPWSGLPWEIRQSILMVVVRDKHPGWASLASVCTEWQSVIETENLRRITLDEDNIKGLQKNITKERRNRVRHIHLNVRLLPYECDRCREEEDTIEMGVNTGFVIGPLYKLLKVLSTWPERQPGKGLKLELNAYSDSDCLHWYRHYYYGAPVQTACSSRHQLRDSPFVPPLYPPFDLVLDIDAPVTTIRKLVIFEHTNDELSVALNELPGYGNFQTQVIPIITGAFAWASTVYEEIWVSLLFDAKVFFSCCFENYTWWHLRSLCLTSPALNSGSPAEAAALLHDAARVAMRMPMLHTLVLWNGEEQGQACAFIYRASSTGPSITWRGTWDIGLYLTSVIVDAWKAVVSQTGWEDICVCSEPVKEEIRFLGDAIYYLRLPCQVIEPQSLWEMRREERMIVPSSLTEVE</sequence>